<proteinExistence type="predicted"/>
<feature type="signal peptide" evidence="2">
    <location>
        <begin position="1"/>
        <end position="25"/>
    </location>
</feature>
<dbReference type="PANTHER" id="PTHR47572">
    <property type="entry name" value="LIPOPROTEIN-RELATED"/>
    <property type="match status" value="1"/>
</dbReference>
<dbReference type="Gene3D" id="2.120.10.30">
    <property type="entry name" value="TolB, C-terminal domain"/>
    <property type="match status" value="1"/>
</dbReference>
<dbReference type="PANTHER" id="PTHR47572:SF4">
    <property type="entry name" value="LACTONASE DRP35"/>
    <property type="match status" value="1"/>
</dbReference>
<keyword evidence="5" id="KW-1185">Reference proteome</keyword>
<evidence type="ECO:0000313" key="4">
    <source>
        <dbReference type="EMBL" id="NQX31008.1"/>
    </source>
</evidence>
<sequence>MERIKFYSLIKIFLVCFLFSFAVSAQTNKPLFKDSLKLISSQFKFTEGASVDKKGNVFFSDQPSNTIWKYSVDGNLSLFTDKSGRANGTYFDKKGNLLACADENFQILSFDRNGISKSIYKNPKENDLNGPNDLWIDKKGGIYFTDPYYQRNYWTRKTPAIVGEKVYYIPNKEESPIKIVEEGLEKPNGIVGTPDGKLLYVADAKAGKIYQYSIQPNGTLTNKVLLINQGSDGMTLDEKGNIYLTGNGVTIFNKEGVQIEHINVSKTRTSNLCFAGKNRNILFITAGSSIYILPMLVKGVE</sequence>
<name>A0ABX2DAB7_9SPHI</name>
<dbReference type="InterPro" id="IPR011042">
    <property type="entry name" value="6-blade_b-propeller_TolB-like"/>
</dbReference>
<protein>
    <submittedName>
        <fullName evidence="4">SMP-30/gluconolactonase/LRE family protein</fullName>
    </submittedName>
</protein>
<dbReference type="EMBL" id="JABMKV010000001">
    <property type="protein sequence ID" value="NQX31008.1"/>
    <property type="molecule type" value="Genomic_DNA"/>
</dbReference>
<dbReference type="Pfam" id="PF08450">
    <property type="entry name" value="SGL"/>
    <property type="match status" value="1"/>
</dbReference>
<dbReference type="Proteomes" id="UP000762110">
    <property type="component" value="Unassembled WGS sequence"/>
</dbReference>
<evidence type="ECO:0000313" key="5">
    <source>
        <dbReference type="Proteomes" id="UP000762110"/>
    </source>
</evidence>
<reference evidence="4 5" key="1">
    <citation type="submission" date="2020-05" db="EMBL/GenBank/DDBJ databases">
        <title>Description of Pedobacter foliorum sp. nov.</title>
        <authorList>
            <person name="Qi S."/>
            <person name="Carlier A."/>
            <person name="Cnockaert M."/>
            <person name="Vandamme P."/>
        </authorList>
    </citation>
    <scope>NUCLEOTIDE SEQUENCE [LARGE SCALE GENOMIC DNA]</scope>
    <source>
        <strain evidence="4 5">LMG 31300</strain>
    </source>
</reference>
<dbReference type="InterPro" id="IPR051262">
    <property type="entry name" value="SMP-30/CGR1_Lactonase"/>
</dbReference>
<organism evidence="4 5">
    <name type="scientific">Pedobacter boryungensis</name>
    <dbReference type="NCBI Taxonomy" id="869962"/>
    <lineage>
        <taxon>Bacteria</taxon>
        <taxon>Pseudomonadati</taxon>
        <taxon>Bacteroidota</taxon>
        <taxon>Sphingobacteriia</taxon>
        <taxon>Sphingobacteriales</taxon>
        <taxon>Sphingobacteriaceae</taxon>
        <taxon>Pedobacter</taxon>
    </lineage>
</organism>
<keyword evidence="2" id="KW-0732">Signal</keyword>
<comment type="caution">
    <text evidence="4">The sequence shown here is derived from an EMBL/GenBank/DDBJ whole genome shotgun (WGS) entry which is preliminary data.</text>
</comment>
<dbReference type="InterPro" id="IPR013658">
    <property type="entry name" value="SGL"/>
</dbReference>
<feature type="chain" id="PRO_5045893306" evidence="2">
    <location>
        <begin position="26"/>
        <end position="301"/>
    </location>
</feature>
<evidence type="ECO:0000256" key="2">
    <source>
        <dbReference type="SAM" id="SignalP"/>
    </source>
</evidence>
<dbReference type="SUPFAM" id="SSF63829">
    <property type="entry name" value="Calcium-dependent phosphotriesterase"/>
    <property type="match status" value="1"/>
</dbReference>
<keyword evidence="1" id="KW-0378">Hydrolase</keyword>
<gene>
    <name evidence="4" type="ORF">HQN85_04700</name>
</gene>
<feature type="domain" description="SMP-30/Gluconolactonase/LRE-like region" evidence="3">
    <location>
        <begin position="45"/>
        <end position="286"/>
    </location>
</feature>
<accession>A0ABX2DAB7</accession>
<dbReference type="RefSeq" id="WP_173269292.1">
    <property type="nucleotide sequence ID" value="NZ_JABMKV010000001.1"/>
</dbReference>
<evidence type="ECO:0000259" key="3">
    <source>
        <dbReference type="Pfam" id="PF08450"/>
    </source>
</evidence>
<evidence type="ECO:0000256" key="1">
    <source>
        <dbReference type="ARBA" id="ARBA00022801"/>
    </source>
</evidence>